<dbReference type="EMBL" id="CAEZVV010000169">
    <property type="protein sequence ID" value="CAB4658607.1"/>
    <property type="molecule type" value="Genomic_DNA"/>
</dbReference>
<evidence type="ECO:0000256" key="1">
    <source>
        <dbReference type="ARBA" id="ARBA00004651"/>
    </source>
</evidence>
<dbReference type="NCBIfam" id="TIGR03426">
    <property type="entry name" value="shape_MreD"/>
    <property type="match status" value="1"/>
</dbReference>
<gene>
    <name evidence="8" type="ORF">UFOPK1495_00271</name>
    <name evidence="9" type="ORF">UFOPK1603_00886</name>
    <name evidence="10" type="ORF">UFOPK1711_01388</name>
    <name evidence="11" type="ORF">UFOPK2143_01696</name>
</gene>
<evidence type="ECO:0000313" key="9">
    <source>
        <dbReference type="EMBL" id="CAB4566056.1"/>
    </source>
</evidence>
<dbReference type="EMBL" id="CAEZTG010000070">
    <property type="protein sequence ID" value="CAB4566056.1"/>
    <property type="molecule type" value="Genomic_DNA"/>
</dbReference>
<name>A0A6J6FAL5_9ZZZZ</name>
<evidence type="ECO:0000313" key="10">
    <source>
        <dbReference type="EMBL" id="CAB4583954.1"/>
    </source>
</evidence>
<protein>
    <submittedName>
        <fullName evidence="10">Unannotated protein</fullName>
    </submittedName>
</protein>
<evidence type="ECO:0000256" key="7">
    <source>
        <dbReference type="SAM" id="Phobius"/>
    </source>
</evidence>
<keyword evidence="6 7" id="KW-0472">Membrane</keyword>
<dbReference type="AlphaFoldDB" id="A0A6J6FAL5"/>
<evidence type="ECO:0000313" key="11">
    <source>
        <dbReference type="EMBL" id="CAB4658607.1"/>
    </source>
</evidence>
<evidence type="ECO:0000256" key="6">
    <source>
        <dbReference type="ARBA" id="ARBA00023136"/>
    </source>
</evidence>
<proteinExistence type="predicted"/>
<dbReference type="GO" id="GO:0008360">
    <property type="term" value="P:regulation of cell shape"/>
    <property type="evidence" value="ECO:0007669"/>
    <property type="project" value="UniProtKB-KW"/>
</dbReference>
<dbReference type="InterPro" id="IPR007227">
    <property type="entry name" value="Cell_shape_determining_MreD"/>
</dbReference>
<dbReference type="GO" id="GO:0005886">
    <property type="term" value="C:plasma membrane"/>
    <property type="evidence" value="ECO:0007669"/>
    <property type="project" value="UniProtKB-SubCell"/>
</dbReference>
<feature type="transmembrane region" description="Helical" evidence="7">
    <location>
        <begin position="128"/>
        <end position="148"/>
    </location>
</feature>
<dbReference type="EMBL" id="CAEZTR010000095">
    <property type="protein sequence ID" value="CAB4583954.1"/>
    <property type="molecule type" value="Genomic_DNA"/>
</dbReference>
<feature type="transmembrane region" description="Helical" evidence="7">
    <location>
        <begin position="6"/>
        <end position="23"/>
    </location>
</feature>
<evidence type="ECO:0000256" key="4">
    <source>
        <dbReference type="ARBA" id="ARBA00022960"/>
    </source>
</evidence>
<comment type="subcellular location">
    <subcellularLocation>
        <location evidence="1">Cell membrane</location>
        <topology evidence="1">Multi-pass membrane protein</topology>
    </subcellularLocation>
</comment>
<dbReference type="EMBL" id="CAEZSU010000018">
    <property type="protein sequence ID" value="CAB4542273.1"/>
    <property type="molecule type" value="Genomic_DNA"/>
</dbReference>
<reference evidence="10" key="1">
    <citation type="submission" date="2020-05" db="EMBL/GenBank/DDBJ databases">
        <authorList>
            <person name="Chiriac C."/>
            <person name="Salcher M."/>
            <person name="Ghai R."/>
            <person name="Kavagutti S V."/>
        </authorList>
    </citation>
    <scope>NUCLEOTIDE SEQUENCE</scope>
</reference>
<keyword evidence="5 7" id="KW-1133">Transmembrane helix</keyword>
<keyword evidence="4" id="KW-0133">Cell shape</keyword>
<feature type="transmembrane region" description="Helical" evidence="7">
    <location>
        <begin position="28"/>
        <end position="47"/>
    </location>
</feature>
<feature type="transmembrane region" description="Helical" evidence="7">
    <location>
        <begin position="98"/>
        <end position="122"/>
    </location>
</feature>
<evidence type="ECO:0000256" key="3">
    <source>
        <dbReference type="ARBA" id="ARBA00022692"/>
    </source>
</evidence>
<keyword evidence="3 7" id="KW-0812">Transmembrane</keyword>
<accession>A0A6J6FAL5</accession>
<feature type="transmembrane region" description="Helical" evidence="7">
    <location>
        <begin position="53"/>
        <end position="86"/>
    </location>
</feature>
<evidence type="ECO:0000256" key="5">
    <source>
        <dbReference type="ARBA" id="ARBA00022989"/>
    </source>
</evidence>
<organism evidence="10">
    <name type="scientific">freshwater metagenome</name>
    <dbReference type="NCBI Taxonomy" id="449393"/>
    <lineage>
        <taxon>unclassified sequences</taxon>
        <taxon>metagenomes</taxon>
        <taxon>ecological metagenomes</taxon>
    </lineage>
</organism>
<evidence type="ECO:0000313" key="8">
    <source>
        <dbReference type="EMBL" id="CAB4542273.1"/>
    </source>
</evidence>
<keyword evidence="2" id="KW-1003">Cell membrane</keyword>
<evidence type="ECO:0000256" key="2">
    <source>
        <dbReference type="ARBA" id="ARBA00022475"/>
    </source>
</evidence>
<sequence>MDHPAIRYVVIIGTAAFLQYTLFSQFRIAGVSADLFLVVAIAAGIVAGSERGAVIGFICGICLDLLIVTPFGLGAISGLAAGLVAGLLEGATIHSARWLTAAIAFISSGAGVLAFAVAGALLGRPDLLSLRVLTVMVVVGASSALLVFPAVRVCRWADPEVGRMRAAVR</sequence>